<proteinExistence type="predicted"/>
<dbReference type="Proteomes" id="UP000537729">
    <property type="component" value="Unassembled WGS sequence"/>
</dbReference>
<sequence length="340" mass="40021">MRRFSKPAIDVPAQLELLKRRGLTIQDEARAELFLRSVSFFRLSPYMRPFQQPEDINHCFRTGIQFRQLTRLYDFDRRLRLLTIDALERVEIASRAVISNHMGPTHGSHWYINPLMFHQAFDHQRLLMTLSIKQSAAIRDFQRECERIDRSRADAQRKSLLKRQRAKESYARHYPTTYAHPALMPGWAMLEELTLGDLSHLYKGLAKDMDKKAIARRLGLAAPLMQSWLHTLTTIRNICAHHSRMWNRELGIRPELPKKAIFPWPTHLVQPGPHARIFSVLCILNHLMQMVSPHTRWGERLYHLLREFPDVSLQAMGFPRDWYQDPFWHMSRGGAPCGFR</sequence>
<organism evidence="1 2">
    <name type="scientific">Pseudomonas veronii</name>
    <dbReference type="NCBI Taxonomy" id="76761"/>
    <lineage>
        <taxon>Bacteria</taxon>
        <taxon>Pseudomonadati</taxon>
        <taxon>Pseudomonadota</taxon>
        <taxon>Gammaproteobacteria</taxon>
        <taxon>Pseudomonadales</taxon>
        <taxon>Pseudomonadaceae</taxon>
        <taxon>Pseudomonas</taxon>
    </lineage>
</organism>
<evidence type="ECO:0000313" key="2">
    <source>
        <dbReference type="Proteomes" id="UP000537729"/>
    </source>
</evidence>
<dbReference type="EMBL" id="JAAQWG010000057">
    <property type="protein sequence ID" value="NMY12359.1"/>
    <property type="molecule type" value="Genomic_DNA"/>
</dbReference>
<name>A0A7Y1AAW0_PSEVE</name>
<protein>
    <submittedName>
        <fullName evidence="1">Abi family protein</fullName>
    </submittedName>
</protein>
<gene>
    <name evidence="1" type="ORF">HBO38_28705</name>
</gene>
<dbReference type="AlphaFoldDB" id="A0A7Y1AAW0"/>
<dbReference type="InterPro" id="IPR011664">
    <property type="entry name" value="Abi_system_AbiD/AbiF-like"/>
</dbReference>
<accession>A0A7Y1AAW0</accession>
<comment type="caution">
    <text evidence="1">The sequence shown here is derived from an EMBL/GenBank/DDBJ whole genome shotgun (WGS) entry which is preliminary data.</text>
</comment>
<dbReference type="Pfam" id="PF07751">
    <property type="entry name" value="Abi_2"/>
    <property type="match status" value="1"/>
</dbReference>
<reference evidence="1 2" key="1">
    <citation type="journal article" date="2020" name="Front. Microbiol.">
        <title>Genetic Organization of the aprX-lipA2 Operon Affects the Proteolytic Potential of Pseudomonas Species in Milk.</title>
        <authorList>
            <person name="Maier C."/>
            <person name="Huptas C."/>
            <person name="von Neubeck M."/>
            <person name="Scherer S."/>
            <person name="Wenning M."/>
            <person name="Lucking G."/>
        </authorList>
    </citation>
    <scope>NUCLEOTIDE SEQUENCE [LARGE SCALE GENOMIC DNA]</scope>
    <source>
        <strain evidence="1 2">DSM 16272</strain>
    </source>
</reference>
<evidence type="ECO:0000313" key="1">
    <source>
        <dbReference type="EMBL" id="NMY12359.1"/>
    </source>
</evidence>
<dbReference type="RefSeq" id="WP_169885849.1">
    <property type="nucleotide sequence ID" value="NZ_JAAQWG010000057.1"/>
</dbReference>